<evidence type="ECO:0008006" key="3">
    <source>
        <dbReference type="Google" id="ProtNLM"/>
    </source>
</evidence>
<protein>
    <recommendedName>
        <fullName evidence="3">CUB domain-containing protein</fullName>
    </recommendedName>
</protein>
<gene>
    <name evidence="1" type="primary">AVEN_55812_1</name>
    <name evidence="1" type="ORF">NPIL_348521</name>
</gene>
<dbReference type="AlphaFoldDB" id="A0A8X6TBS3"/>
<keyword evidence="2" id="KW-1185">Reference proteome</keyword>
<sequence>MILYGKAKILEMSTMTLKENVHRFDTIISLFCTKCLNHSPPGILRFDSTEKVLVFHSDNEVHGAGFIANVQQIECPGGLPPDTVTVPGPSGGGISPPAIGGKWSFQIENNF</sequence>
<accession>A0A8X6TBS3</accession>
<name>A0A8X6TBS3_NEPPI</name>
<evidence type="ECO:0000313" key="1">
    <source>
        <dbReference type="EMBL" id="GFS93280.1"/>
    </source>
</evidence>
<dbReference type="EMBL" id="BMAW01053872">
    <property type="protein sequence ID" value="GFS93280.1"/>
    <property type="molecule type" value="Genomic_DNA"/>
</dbReference>
<comment type="caution">
    <text evidence="1">The sequence shown here is derived from an EMBL/GenBank/DDBJ whole genome shotgun (WGS) entry which is preliminary data.</text>
</comment>
<evidence type="ECO:0000313" key="2">
    <source>
        <dbReference type="Proteomes" id="UP000887013"/>
    </source>
</evidence>
<organism evidence="1 2">
    <name type="scientific">Nephila pilipes</name>
    <name type="common">Giant wood spider</name>
    <name type="synonym">Nephila maculata</name>
    <dbReference type="NCBI Taxonomy" id="299642"/>
    <lineage>
        <taxon>Eukaryota</taxon>
        <taxon>Metazoa</taxon>
        <taxon>Ecdysozoa</taxon>
        <taxon>Arthropoda</taxon>
        <taxon>Chelicerata</taxon>
        <taxon>Arachnida</taxon>
        <taxon>Araneae</taxon>
        <taxon>Araneomorphae</taxon>
        <taxon>Entelegynae</taxon>
        <taxon>Araneoidea</taxon>
        <taxon>Nephilidae</taxon>
        <taxon>Nephila</taxon>
    </lineage>
</organism>
<reference evidence="1" key="1">
    <citation type="submission" date="2020-08" db="EMBL/GenBank/DDBJ databases">
        <title>Multicomponent nature underlies the extraordinary mechanical properties of spider dragline silk.</title>
        <authorList>
            <person name="Kono N."/>
            <person name="Nakamura H."/>
            <person name="Mori M."/>
            <person name="Yoshida Y."/>
            <person name="Ohtoshi R."/>
            <person name="Malay A.D."/>
            <person name="Moran D.A.P."/>
            <person name="Tomita M."/>
            <person name="Numata K."/>
            <person name="Arakawa K."/>
        </authorList>
    </citation>
    <scope>NUCLEOTIDE SEQUENCE</scope>
</reference>
<dbReference type="Proteomes" id="UP000887013">
    <property type="component" value="Unassembled WGS sequence"/>
</dbReference>
<proteinExistence type="predicted"/>